<dbReference type="NCBIfam" id="TIGR01130">
    <property type="entry name" value="ER_PDI_fam"/>
    <property type="match status" value="1"/>
</dbReference>
<evidence type="ECO:0000256" key="5">
    <source>
        <dbReference type="ARBA" id="ARBA00012723"/>
    </source>
</evidence>
<dbReference type="SUPFAM" id="SSF52833">
    <property type="entry name" value="Thioredoxin-like"/>
    <property type="match status" value="4"/>
</dbReference>
<feature type="disulfide bond" description="Redox-active" evidence="13">
    <location>
        <begin position="388"/>
        <end position="391"/>
    </location>
</feature>
<evidence type="ECO:0000256" key="8">
    <source>
        <dbReference type="ARBA" id="ARBA00022824"/>
    </source>
</evidence>
<comment type="catalytic activity">
    <reaction evidence="1 15">
        <text>Catalyzes the rearrangement of -S-S- bonds in proteins.</text>
        <dbReference type="EC" id="5.3.4.1"/>
    </reaction>
</comment>
<evidence type="ECO:0000256" key="4">
    <source>
        <dbReference type="ARBA" id="ARBA00006347"/>
    </source>
</evidence>
<dbReference type="InterPro" id="IPR013766">
    <property type="entry name" value="Thioredoxin_domain"/>
</dbReference>
<dbReference type="GO" id="GO:0006457">
    <property type="term" value="P:protein folding"/>
    <property type="evidence" value="ECO:0007669"/>
    <property type="project" value="TreeGrafter"/>
</dbReference>
<evidence type="ECO:0000256" key="14">
    <source>
        <dbReference type="RuleBase" id="RU004208"/>
    </source>
</evidence>
<dbReference type="CDD" id="cd02982">
    <property type="entry name" value="PDI_b'_family"/>
    <property type="match status" value="1"/>
</dbReference>
<evidence type="ECO:0000259" key="17">
    <source>
        <dbReference type="PROSITE" id="PS51352"/>
    </source>
</evidence>
<evidence type="ECO:0000256" key="12">
    <source>
        <dbReference type="ARBA" id="ARBA00039846"/>
    </source>
</evidence>
<keyword evidence="7" id="KW-0677">Repeat</keyword>
<comment type="similarity">
    <text evidence="4 14">Belongs to the protein disulfide isomerase family.</text>
</comment>
<keyword evidence="6 15" id="KW-0732">Signal</keyword>
<dbReference type="EC" id="5.3.4.1" evidence="5 15"/>
<dbReference type="Pfam" id="PF00085">
    <property type="entry name" value="Thioredoxin"/>
    <property type="match status" value="2"/>
</dbReference>
<keyword evidence="10 15" id="KW-0413">Isomerase</keyword>
<evidence type="ECO:0000256" key="6">
    <source>
        <dbReference type="ARBA" id="ARBA00022729"/>
    </source>
</evidence>
<dbReference type="CDD" id="cd02995">
    <property type="entry name" value="PDI_a_PDI_a'_C"/>
    <property type="match status" value="1"/>
</dbReference>
<dbReference type="PROSITE" id="PS51352">
    <property type="entry name" value="THIOREDOXIN_2"/>
    <property type="match status" value="2"/>
</dbReference>
<dbReference type="CDD" id="cd02981">
    <property type="entry name" value="PDI_b_family"/>
    <property type="match status" value="1"/>
</dbReference>
<dbReference type="PROSITE" id="PS00194">
    <property type="entry name" value="THIOREDOXIN_1"/>
    <property type="match status" value="2"/>
</dbReference>
<keyword evidence="9 13" id="KW-1015">Disulfide bond</keyword>
<feature type="region of interest" description="Disordered" evidence="16">
    <location>
        <begin position="474"/>
        <end position="500"/>
    </location>
</feature>
<dbReference type="CDD" id="cd02961">
    <property type="entry name" value="PDI_a_family"/>
    <property type="match status" value="1"/>
</dbReference>
<evidence type="ECO:0000313" key="19">
    <source>
        <dbReference type="Proteomes" id="UP000813444"/>
    </source>
</evidence>
<dbReference type="FunFam" id="3.40.30.10:FF:000139">
    <property type="entry name" value="Protein disulfide-isomerase"/>
    <property type="match status" value="1"/>
</dbReference>
<dbReference type="InterPro" id="IPR005788">
    <property type="entry name" value="PDI_thioredoxin-like_dom"/>
</dbReference>
<evidence type="ECO:0000256" key="16">
    <source>
        <dbReference type="SAM" id="MobiDB-lite"/>
    </source>
</evidence>
<dbReference type="Pfam" id="PF13848">
    <property type="entry name" value="Thioredoxin_6"/>
    <property type="match status" value="1"/>
</dbReference>
<name>A0A8K0T4U5_9HYPO</name>
<protein>
    <recommendedName>
        <fullName evidence="12 15">Protein disulfide-isomerase</fullName>
        <ecNumber evidence="5 15">5.3.4.1</ecNumber>
    </recommendedName>
</protein>
<dbReference type="FunFam" id="3.40.30.10:FF:000017">
    <property type="entry name" value="Protein disulfide-isomerase A4"/>
    <property type="match status" value="1"/>
</dbReference>
<organism evidence="18 19">
    <name type="scientific">Stachybotrys elegans</name>
    <dbReference type="NCBI Taxonomy" id="80388"/>
    <lineage>
        <taxon>Eukaryota</taxon>
        <taxon>Fungi</taxon>
        <taxon>Dikarya</taxon>
        <taxon>Ascomycota</taxon>
        <taxon>Pezizomycotina</taxon>
        <taxon>Sordariomycetes</taxon>
        <taxon>Hypocreomycetidae</taxon>
        <taxon>Hypocreales</taxon>
        <taxon>Stachybotryaceae</taxon>
        <taxon>Stachybotrys</taxon>
    </lineage>
</organism>
<evidence type="ECO:0000256" key="1">
    <source>
        <dbReference type="ARBA" id="ARBA00001182"/>
    </source>
</evidence>
<evidence type="ECO:0000256" key="2">
    <source>
        <dbReference type="ARBA" id="ARBA00002692"/>
    </source>
</evidence>
<feature type="domain" description="Thioredoxin" evidence="17">
    <location>
        <begin position="6"/>
        <end position="131"/>
    </location>
</feature>
<evidence type="ECO:0000256" key="15">
    <source>
        <dbReference type="RuleBase" id="RU361130"/>
    </source>
</evidence>
<evidence type="ECO:0000256" key="11">
    <source>
        <dbReference type="ARBA" id="ARBA00023284"/>
    </source>
</evidence>
<gene>
    <name evidence="18" type="ORF">B0I35DRAFT_137188</name>
</gene>
<dbReference type="GO" id="GO:0005788">
    <property type="term" value="C:endoplasmic reticulum lumen"/>
    <property type="evidence" value="ECO:0007669"/>
    <property type="project" value="UniProtKB-SubCell"/>
</dbReference>
<dbReference type="Proteomes" id="UP000813444">
    <property type="component" value="Unassembled WGS sequence"/>
</dbReference>
<sequence>MQQKRITLGLLAALASLVSADDKSDVTQLTQATFDEFVKANPLVLAEFFAPWCGHCKALAPEYEEAATSLKEKNIMLAKIDCTEETDLCQTHGVEGYPTLKVFRGLENVTPYTGQRKADAIHSYMVKQSLPAVSYLEKSTLEDFKKSDKVVLVAYFAEDDSASKETYVSVAEELRDSYLFGAISDAEVAEAEGVTFPSVVLYKTFDEGKNVHSKKFDAAEIKEFAKVSATPLIGEVGPETYSGYMASGLPLAYIFAETPEERDELGAALRPIAETYKGKINFATIDAKAFGAHAGNLNLKTDQFPSFAIQDTVKNLKFPFDQEAKITHDAIKTFVDEYSAGKIEPSIKSEPVPETQDGPVTIVVAKNYESIVLDDNKDVLIEFYAPWCGHCKALAPKYDTLGEMYAKSDFKDKVVIAKVDATANDVPDDISGFPTIKLYPAGDKENPVTYSGSRTIEDLVEFIKDNGKYKAAASAVEEGTEEAAPAASKAPADEETKDEL</sequence>
<dbReference type="GO" id="GO:0034976">
    <property type="term" value="P:response to endoplasmic reticulum stress"/>
    <property type="evidence" value="ECO:0007669"/>
    <property type="project" value="TreeGrafter"/>
</dbReference>
<feature type="domain" description="Thioredoxin" evidence="17">
    <location>
        <begin position="338"/>
        <end position="468"/>
    </location>
</feature>
<evidence type="ECO:0000256" key="9">
    <source>
        <dbReference type="ARBA" id="ARBA00023157"/>
    </source>
</evidence>
<dbReference type="InterPro" id="IPR017937">
    <property type="entry name" value="Thioredoxin_CS"/>
</dbReference>
<feature type="disulfide bond" description="Redox-active" evidence="13">
    <location>
        <begin position="53"/>
        <end position="56"/>
    </location>
</feature>
<comment type="function">
    <text evidence="2">Participates in the folding of proteins containing disulfide bonds, may be involved in glycosylation, prolyl hydroxylation and triglyceride transfer.</text>
</comment>
<dbReference type="EMBL" id="JAGPNK010000002">
    <property type="protein sequence ID" value="KAH7326500.1"/>
    <property type="molecule type" value="Genomic_DNA"/>
</dbReference>
<dbReference type="GO" id="GO:0051082">
    <property type="term" value="F:unfolded protein binding"/>
    <property type="evidence" value="ECO:0007669"/>
    <property type="project" value="UniProtKB-ARBA"/>
</dbReference>
<dbReference type="InterPro" id="IPR036249">
    <property type="entry name" value="Thioredoxin-like_sf"/>
</dbReference>
<evidence type="ECO:0000256" key="7">
    <source>
        <dbReference type="ARBA" id="ARBA00022737"/>
    </source>
</evidence>
<dbReference type="PRINTS" id="PR00421">
    <property type="entry name" value="THIOREDOXIN"/>
</dbReference>
<comment type="subcellular location">
    <subcellularLocation>
        <location evidence="3">Endoplasmic reticulum lumen</location>
    </subcellularLocation>
</comment>
<evidence type="ECO:0000256" key="10">
    <source>
        <dbReference type="ARBA" id="ARBA00023235"/>
    </source>
</evidence>
<dbReference type="FunFam" id="3.40.30.10:FF:000154">
    <property type="entry name" value="Protein disulfide-isomerase"/>
    <property type="match status" value="1"/>
</dbReference>
<comment type="caution">
    <text evidence="18">The sequence shown here is derived from an EMBL/GenBank/DDBJ whole genome shotgun (WGS) entry which is preliminary data.</text>
</comment>
<feature type="compositionally biased region" description="Basic and acidic residues" evidence="16">
    <location>
        <begin position="491"/>
        <end position="500"/>
    </location>
</feature>
<keyword evidence="11 13" id="KW-0676">Redox-active center</keyword>
<dbReference type="GO" id="GO:0015035">
    <property type="term" value="F:protein-disulfide reductase activity"/>
    <property type="evidence" value="ECO:0007669"/>
    <property type="project" value="UniProtKB-ARBA"/>
</dbReference>
<dbReference type="PANTHER" id="PTHR18929">
    <property type="entry name" value="PROTEIN DISULFIDE ISOMERASE"/>
    <property type="match status" value="1"/>
</dbReference>
<dbReference type="NCBIfam" id="TIGR01126">
    <property type="entry name" value="pdi_dom"/>
    <property type="match status" value="2"/>
</dbReference>
<dbReference type="FunFam" id="3.40.30.10:FF:000185">
    <property type="entry name" value="Protein disulfide-isomerase"/>
    <property type="match status" value="1"/>
</dbReference>
<reference evidence="18" key="1">
    <citation type="journal article" date="2021" name="Nat. Commun.">
        <title>Genetic determinants of endophytism in the Arabidopsis root mycobiome.</title>
        <authorList>
            <person name="Mesny F."/>
            <person name="Miyauchi S."/>
            <person name="Thiergart T."/>
            <person name="Pickel B."/>
            <person name="Atanasova L."/>
            <person name="Karlsson M."/>
            <person name="Huettel B."/>
            <person name="Barry K.W."/>
            <person name="Haridas S."/>
            <person name="Chen C."/>
            <person name="Bauer D."/>
            <person name="Andreopoulos W."/>
            <person name="Pangilinan J."/>
            <person name="LaButti K."/>
            <person name="Riley R."/>
            <person name="Lipzen A."/>
            <person name="Clum A."/>
            <person name="Drula E."/>
            <person name="Henrissat B."/>
            <person name="Kohler A."/>
            <person name="Grigoriev I.V."/>
            <person name="Martin F.M."/>
            <person name="Hacquard S."/>
        </authorList>
    </citation>
    <scope>NUCLEOTIDE SEQUENCE</scope>
    <source>
        <strain evidence="18">MPI-CAGE-CH-0235</strain>
    </source>
</reference>
<feature type="signal peptide" evidence="15">
    <location>
        <begin position="1"/>
        <end position="20"/>
    </location>
</feature>
<evidence type="ECO:0000256" key="3">
    <source>
        <dbReference type="ARBA" id="ARBA00004319"/>
    </source>
</evidence>
<keyword evidence="8" id="KW-0256">Endoplasmic reticulum</keyword>
<dbReference type="Gene3D" id="3.40.30.10">
    <property type="entry name" value="Glutaredoxin"/>
    <property type="match status" value="4"/>
</dbReference>
<proteinExistence type="inferred from homology"/>
<dbReference type="PANTHER" id="PTHR18929:SF132">
    <property type="entry name" value="PROTEIN DISULFIDE-ISOMERASE A3"/>
    <property type="match status" value="1"/>
</dbReference>
<feature type="chain" id="PRO_5035487757" description="Protein disulfide-isomerase" evidence="15">
    <location>
        <begin position="21"/>
        <end position="500"/>
    </location>
</feature>
<dbReference type="OrthoDB" id="427280at2759"/>
<evidence type="ECO:0000256" key="13">
    <source>
        <dbReference type="PIRSR" id="PIRSR605792-51"/>
    </source>
</evidence>
<dbReference type="InterPro" id="IPR005792">
    <property type="entry name" value="Prot_disulphide_isomerase"/>
</dbReference>
<dbReference type="GO" id="GO:0003756">
    <property type="term" value="F:protein disulfide isomerase activity"/>
    <property type="evidence" value="ECO:0007669"/>
    <property type="project" value="UniProtKB-EC"/>
</dbReference>
<keyword evidence="19" id="KW-1185">Reference proteome</keyword>
<dbReference type="AlphaFoldDB" id="A0A8K0T4U5"/>
<accession>A0A8K0T4U5</accession>
<evidence type="ECO:0000313" key="18">
    <source>
        <dbReference type="EMBL" id="KAH7326500.1"/>
    </source>
</evidence>